<keyword evidence="1" id="KW-1133">Transmembrane helix</keyword>
<keyword evidence="1" id="KW-0812">Transmembrane</keyword>
<evidence type="ECO:0000313" key="2">
    <source>
        <dbReference type="EMBL" id="KSU27232.1"/>
    </source>
</evidence>
<proteinExistence type="predicted"/>
<dbReference type="EMBL" id="LKLW01000076">
    <property type="protein sequence ID" value="KSU27232.1"/>
    <property type="molecule type" value="Genomic_DNA"/>
</dbReference>
<comment type="caution">
    <text evidence="2">The sequence shown here is derived from an EMBL/GenBank/DDBJ whole genome shotgun (WGS) entry which is preliminary data.</text>
</comment>
<dbReference type="Proteomes" id="UP000052991">
    <property type="component" value="Unassembled WGS sequence"/>
</dbReference>
<organism evidence="2 3">
    <name type="scientific">Lactococcus lactis subsp. lactis</name>
    <name type="common">Streptococcus lactis</name>
    <dbReference type="NCBI Taxonomy" id="1360"/>
    <lineage>
        <taxon>Bacteria</taxon>
        <taxon>Bacillati</taxon>
        <taxon>Bacillota</taxon>
        <taxon>Bacilli</taxon>
        <taxon>Lactobacillales</taxon>
        <taxon>Streptococcaceae</taxon>
        <taxon>Lactococcus</taxon>
    </lineage>
</organism>
<protein>
    <submittedName>
        <fullName evidence="2">Uncharacterized protein</fullName>
    </submittedName>
</protein>
<evidence type="ECO:0000313" key="3">
    <source>
        <dbReference type="Proteomes" id="UP000052991"/>
    </source>
</evidence>
<feature type="transmembrane region" description="Helical" evidence="1">
    <location>
        <begin position="12"/>
        <end position="29"/>
    </location>
</feature>
<dbReference type="RefSeq" id="WP_058212848.1">
    <property type="nucleotide sequence ID" value="NZ_CP087699.1"/>
</dbReference>
<reference evidence="3" key="1">
    <citation type="submission" date="2015-10" db="EMBL/GenBank/DDBJ databases">
        <title>Draft Genome Sequences of 11 Lactococcus lactis subspecies cremoris strains.</title>
        <authorList>
            <person name="Wels M."/>
            <person name="Backus L."/>
            <person name="Boekhorst J."/>
            <person name="Dijkstra A."/>
            <person name="Beerthuizen M."/>
            <person name="Kelly W."/>
            <person name="Siezen R."/>
            <person name="Bachmann H."/>
            <person name="Van Hijum S."/>
        </authorList>
    </citation>
    <scope>NUCLEOTIDE SEQUENCE [LARGE SCALE GENOMIC DNA]</scope>
    <source>
        <strain evidence="3">N42</strain>
    </source>
</reference>
<dbReference type="PATRIC" id="fig|1360.116.peg.1956"/>
<evidence type="ECO:0000256" key="1">
    <source>
        <dbReference type="SAM" id="Phobius"/>
    </source>
</evidence>
<gene>
    <name evidence="2" type="ORF">N42_1271</name>
</gene>
<keyword evidence="1" id="KW-0472">Membrane</keyword>
<accession>A0A0V8EMY6</accession>
<name>A0A0V8EMY6_LACLL</name>
<dbReference type="AlphaFoldDB" id="A0A0V8EMY6"/>
<sequence length="255" mass="29240">MKTIIKNKKIAIIIAIIVVLGTILLGAYHQSVSRYSSKIAVQIDNVEKLSENNFAPQNHVNDYGQWIVLSKNANNKSNLFQMIKMTREYDKKFSKDESEAKKNEKKITDEVNNKWIEIYTQSMLKASESESYGNKITKVWRDAIFENYATINGKNYTDFKDAIHAFQTQYSNEFSELNSFFQDNIDSANNLSELIRKYFPEKSNRADDLEEFAQDVFNFNDEAINPSGSYSTRSSKLSELDTKALSSSKTVGMSF</sequence>